<comment type="cofactor">
    <cofactor evidence="1">
        <name>Mo-molybdopterin</name>
        <dbReference type="ChEBI" id="CHEBI:71302"/>
    </cofactor>
</comment>
<dbReference type="STRING" id="463014.BAU07_03115"/>
<dbReference type="Gene3D" id="3.90.420.10">
    <property type="entry name" value="Oxidoreductase, molybdopterin-binding domain"/>
    <property type="match status" value="1"/>
</dbReference>
<evidence type="ECO:0000313" key="8">
    <source>
        <dbReference type="Proteomes" id="UP000091926"/>
    </source>
</evidence>
<feature type="domain" description="Oxidoreductase molybdopterin-binding" evidence="5">
    <location>
        <begin position="102"/>
        <end position="269"/>
    </location>
</feature>
<dbReference type="KEGG" id="bfz:BAU07_03115"/>
<dbReference type="PANTHER" id="PTHR19372:SF7">
    <property type="entry name" value="SULFITE OXIDASE, MITOCHONDRIAL"/>
    <property type="match status" value="1"/>
</dbReference>
<sequence>MTPSDRKAVSRRNFLAASAGVAGAAIARASSADTLADVPPRVLGDALSGHSERSQYVDISRIPEAGPGMRNVDPSLAINSKTPLQKLVGTITPSALHYERSHAGVPNLDPAKHRLLIHGMAEKQLVLSVDDLKAMPAVSRIAFIECTGNGWENWKSADENLTVQNTHGLISTNEWTGVPLGYLIDLVKKDRKSTWMLAEGGDAAGVARSIPLTDEIMREAIVAYGQNGEPLRPAHGFPIRLVLPGYEGNLNIKWLRRLKFGDEPWMTRWETSRYTQLLANGKAMQFQLRQEVNSVITSPSGMMEIKKGYNRITGLAWSGYGKITKVEISVDDGKTWKAAQLNLPVLPKSQSRFQMDWEWDGKATKIVSRSTDEKGNVQPDRASFIAKVGTNALFHYNAQQTWSIDASGRVRNVLA</sequence>
<evidence type="ECO:0000259" key="6">
    <source>
        <dbReference type="Pfam" id="PF03404"/>
    </source>
</evidence>
<dbReference type="PRINTS" id="PR00407">
    <property type="entry name" value="EUMOPTERIN"/>
</dbReference>
<dbReference type="Gene3D" id="2.60.40.650">
    <property type="match status" value="1"/>
</dbReference>
<evidence type="ECO:0000256" key="4">
    <source>
        <dbReference type="ARBA" id="ARBA00023002"/>
    </source>
</evidence>
<dbReference type="SUPFAM" id="SSF81296">
    <property type="entry name" value="E set domains"/>
    <property type="match status" value="1"/>
</dbReference>
<evidence type="ECO:0000256" key="2">
    <source>
        <dbReference type="ARBA" id="ARBA00022505"/>
    </source>
</evidence>
<dbReference type="Proteomes" id="UP000091926">
    <property type="component" value="Chromosome"/>
</dbReference>
<keyword evidence="2" id="KW-0500">Molybdenum</keyword>
<evidence type="ECO:0000313" key="7">
    <source>
        <dbReference type="EMBL" id="ANN80197.1"/>
    </source>
</evidence>
<dbReference type="GO" id="GO:0006790">
    <property type="term" value="P:sulfur compound metabolic process"/>
    <property type="evidence" value="ECO:0007669"/>
    <property type="project" value="TreeGrafter"/>
</dbReference>
<dbReference type="SUPFAM" id="SSF56524">
    <property type="entry name" value="Oxidoreductase molybdopterin-binding domain"/>
    <property type="match status" value="1"/>
</dbReference>
<protein>
    <submittedName>
        <fullName evidence="7">Sulfite dehydrogenase</fullName>
    </submittedName>
</protein>
<dbReference type="PROSITE" id="PS51318">
    <property type="entry name" value="TAT"/>
    <property type="match status" value="1"/>
</dbReference>
<evidence type="ECO:0000256" key="1">
    <source>
        <dbReference type="ARBA" id="ARBA00001924"/>
    </source>
</evidence>
<reference evidence="7 8" key="1">
    <citation type="submission" date="2016-06" db="EMBL/GenBank/DDBJ databases">
        <title>Complete genome sequences of Bordetella bronchialis and Bordetella flabilis.</title>
        <authorList>
            <person name="LiPuma J.J."/>
            <person name="Spilker T."/>
        </authorList>
    </citation>
    <scope>NUCLEOTIDE SEQUENCE [LARGE SCALE GENOMIC DNA]</scope>
    <source>
        <strain evidence="7 8">AU10664</strain>
    </source>
</reference>
<dbReference type="Pfam" id="PF03404">
    <property type="entry name" value="Mo-co_dimer"/>
    <property type="match status" value="1"/>
</dbReference>
<accession>A0A193GJD1</accession>
<keyword evidence="3" id="KW-0479">Metal-binding</keyword>
<dbReference type="GO" id="GO:0043546">
    <property type="term" value="F:molybdopterin cofactor binding"/>
    <property type="evidence" value="ECO:0007669"/>
    <property type="project" value="TreeGrafter"/>
</dbReference>
<dbReference type="Pfam" id="PF00174">
    <property type="entry name" value="Oxidored_molyb"/>
    <property type="match status" value="1"/>
</dbReference>
<dbReference type="InterPro" id="IPR014756">
    <property type="entry name" value="Ig_E-set"/>
</dbReference>
<evidence type="ECO:0000259" key="5">
    <source>
        <dbReference type="Pfam" id="PF00174"/>
    </source>
</evidence>
<dbReference type="NCBIfam" id="TIGR04555">
    <property type="entry name" value="sulfite_DH_soxC"/>
    <property type="match status" value="1"/>
</dbReference>
<dbReference type="InterPro" id="IPR006311">
    <property type="entry name" value="TAT_signal"/>
</dbReference>
<dbReference type="PANTHER" id="PTHR19372">
    <property type="entry name" value="SULFITE REDUCTASE"/>
    <property type="match status" value="1"/>
</dbReference>
<dbReference type="InterPro" id="IPR000572">
    <property type="entry name" value="OxRdtase_Mopterin-bd_dom"/>
</dbReference>
<dbReference type="InterPro" id="IPR036374">
    <property type="entry name" value="OxRdtase_Mopterin-bd_sf"/>
</dbReference>
<keyword evidence="8" id="KW-1185">Reference proteome</keyword>
<dbReference type="GO" id="GO:0030151">
    <property type="term" value="F:molybdenum ion binding"/>
    <property type="evidence" value="ECO:0007669"/>
    <property type="project" value="InterPro"/>
</dbReference>
<evidence type="ECO:0000256" key="3">
    <source>
        <dbReference type="ARBA" id="ARBA00022723"/>
    </source>
</evidence>
<dbReference type="AlphaFoldDB" id="A0A193GJD1"/>
<dbReference type="GO" id="GO:0008482">
    <property type="term" value="F:sulfite oxidase activity"/>
    <property type="evidence" value="ECO:0007669"/>
    <property type="project" value="TreeGrafter"/>
</dbReference>
<dbReference type="EMBL" id="CP016172">
    <property type="protein sequence ID" value="ANN80197.1"/>
    <property type="molecule type" value="Genomic_DNA"/>
</dbReference>
<proteinExistence type="predicted"/>
<gene>
    <name evidence="7" type="ORF">BAU07_03115</name>
</gene>
<feature type="domain" description="Moybdenum cofactor oxidoreductase dimerisation" evidence="6">
    <location>
        <begin position="290"/>
        <end position="384"/>
    </location>
</feature>
<dbReference type="GO" id="GO:0020037">
    <property type="term" value="F:heme binding"/>
    <property type="evidence" value="ECO:0007669"/>
    <property type="project" value="TreeGrafter"/>
</dbReference>
<dbReference type="InterPro" id="IPR030835">
    <property type="entry name" value="Sulfite_DH_SoxC"/>
</dbReference>
<dbReference type="InterPro" id="IPR008335">
    <property type="entry name" value="Mopterin_OxRdtase_euk"/>
</dbReference>
<name>A0A193GJD1_9BORD</name>
<keyword evidence="4" id="KW-0560">Oxidoreductase</keyword>
<dbReference type="InterPro" id="IPR005066">
    <property type="entry name" value="MoCF_OxRdtse_dimer"/>
</dbReference>
<organism evidence="7 8">
    <name type="scientific">Bordetella flabilis</name>
    <dbReference type="NCBI Taxonomy" id="463014"/>
    <lineage>
        <taxon>Bacteria</taxon>
        <taxon>Pseudomonadati</taxon>
        <taxon>Pseudomonadota</taxon>
        <taxon>Betaproteobacteria</taxon>
        <taxon>Burkholderiales</taxon>
        <taxon>Alcaligenaceae</taxon>
        <taxon>Bordetella</taxon>
    </lineage>
</organism>